<dbReference type="GO" id="GO:0005506">
    <property type="term" value="F:iron ion binding"/>
    <property type="evidence" value="ECO:0007669"/>
    <property type="project" value="TreeGrafter"/>
</dbReference>
<dbReference type="PANTHER" id="PTHR30149:SF0">
    <property type="entry name" value="HYDROGENASE MATURATION FACTOR HYPD"/>
    <property type="match status" value="1"/>
</dbReference>
<name>A0A151CIY2_9BACT</name>
<dbReference type="Pfam" id="PF01924">
    <property type="entry name" value="HypD"/>
    <property type="match status" value="1"/>
</dbReference>
<evidence type="ECO:0000313" key="5">
    <source>
        <dbReference type="Proteomes" id="UP000075359"/>
    </source>
</evidence>
<dbReference type="PANTHER" id="PTHR30149">
    <property type="entry name" value="HYDROGENASE PROTEIN ASSEMBLY PROTEIN HYPD"/>
    <property type="match status" value="1"/>
</dbReference>
<comment type="similarity">
    <text evidence="1">Belongs to the HypD family.</text>
</comment>
<organism evidence="4 5">
    <name type="scientific">Sulfurovum riftiae</name>
    <dbReference type="NCBI Taxonomy" id="1630136"/>
    <lineage>
        <taxon>Bacteria</taxon>
        <taxon>Pseudomonadati</taxon>
        <taxon>Campylobacterota</taxon>
        <taxon>Epsilonproteobacteria</taxon>
        <taxon>Campylobacterales</taxon>
        <taxon>Sulfurovaceae</taxon>
        <taxon>Sulfurovum</taxon>
    </lineage>
</organism>
<dbReference type="NCBIfam" id="TIGR00075">
    <property type="entry name" value="hypD"/>
    <property type="match status" value="1"/>
</dbReference>
<keyword evidence="2" id="KW-0479">Metal-binding</keyword>
<dbReference type="Gene3D" id="3.40.50.11750">
    <property type="entry name" value="HypD, alpha/beta domain 1"/>
    <property type="match status" value="2"/>
</dbReference>
<evidence type="ECO:0000256" key="2">
    <source>
        <dbReference type="ARBA" id="ARBA00022723"/>
    </source>
</evidence>
<dbReference type="RefSeq" id="WP_067328365.1">
    <property type="nucleotide sequence ID" value="NZ_LNKT01000001.1"/>
</dbReference>
<evidence type="ECO:0000256" key="3">
    <source>
        <dbReference type="ARBA" id="ARBA00023004"/>
    </source>
</evidence>
<evidence type="ECO:0000313" key="4">
    <source>
        <dbReference type="EMBL" id="KYJ87485.1"/>
    </source>
</evidence>
<dbReference type="Proteomes" id="UP000075359">
    <property type="component" value="Unassembled WGS sequence"/>
</dbReference>
<sequence length="381" mass="42489">METLELKNLYDDFRDGETIKAYAKIIAEDAAELERPINIMEVCGGHTHTIMKFGLPQLMPENINFIHGPGCPVCIMPKERIDHAYVLAMQPDVILVTLGDMIKVPGSNGSLQDARSKGADVRFVYSPMECLKIAEENPDKTVIFFAIGFETTTPMTAVLLDQVIKQKVPNILFHINHVTVPEVMKELIDSRDIHVDSYNNKIDAFLGPSHVSVISGAKIYEAFPRDYGRPVVVSGFEPVDVMEGISMIVKQFVEKRCELEVQYKRVVTYEGNLNSQKLMNTYFDKVSLFRWRGLGNVPDSGLKLKEAFADYDAEVVYKDVLPIAEIEDHKLCICGDILRGMAKPPECTIFGTACKPTTPIGSCMVSSEGACAAYYKYGNLI</sequence>
<dbReference type="GO" id="GO:0051604">
    <property type="term" value="P:protein maturation"/>
    <property type="evidence" value="ECO:0007669"/>
    <property type="project" value="TreeGrafter"/>
</dbReference>
<proteinExistence type="inferred from homology"/>
<dbReference type="GO" id="GO:0070025">
    <property type="term" value="F:carbon monoxide binding"/>
    <property type="evidence" value="ECO:0007669"/>
    <property type="project" value="TreeGrafter"/>
</dbReference>
<protein>
    <submittedName>
        <fullName evidence="4">Hydrogenase formation protein HypD</fullName>
    </submittedName>
</protein>
<gene>
    <name evidence="4" type="ORF">AS592_10260</name>
</gene>
<dbReference type="OrthoDB" id="9770424at2"/>
<evidence type="ECO:0000256" key="1">
    <source>
        <dbReference type="ARBA" id="ARBA00007888"/>
    </source>
</evidence>
<dbReference type="GO" id="GO:0051539">
    <property type="term" value="F:4 iron, 4 sulfur cluster binding"/>
    <property type="evidence" value="ECO:0007669"/>
    <property type="project" value="TreeGrafter"/>
</dbReference>
<dbReference type="EMBL" id="LNKT01000001">
    <property type="protein sequence ID" value="KYJ87485.1"/>
    <property type="molecule type" value="Genomic_DNA"/>
</dbReference>
<comment type="caution">
    <text evidence="4">The sequence shown here is derived from an EMBL/GenBank/DDBJ whole genome shotgun (WGS) entry which is preliminary data.</text>
</comment>
<keyword evidence="3" id="KW-0408">Iron</keyword>
<dbReference type="PIRSF" id="PIRSF005622">
    <property type="entry name" value="Hydrgn_mat_hypD"/>
    <property type="match status" value="1"/>
</dbReference>
<accession>A0A151CIY2</accession>
<dbReference type="AlphaFoldDB" id="A0A151CIY2"/>
<keyword evidence="5" id="KW-1185">Reference proteome</keyword>
<dbReference type="Gene3D" id="6.10.20.100">
    <property type="match status" value="1"/>
</dbReference>
<dbReference type="InterPro" id="IPR042244">
    <property type="entry name" value="HypD_2_sf"/>
</dbReference>
<dbReference type="STRING" id="1630136.AS592_10260"/>
<dbReference type="InterPro" id="IPR042243">
    <property type="entry name" value="HypD_1"/>
</dbReference>
<dbReference type="InterPro" id="IPR002780">
    <property type="entry name" value="Hyd_form_HypD"/>
</dbReference>
<reference evidence="4 5" key="1">
    <citation type="submission" date="2015-11" db="EMBL/GenBank/DDBJ databases">
        <title>Draft genome of Sulfurovum riftiae 1812E, a member of the Epsilonproteobacteria isolated from the tube of the deep-sea hydrothermal vent tubewom Riftia pachyptila.</title>
        <authorList>
            <person name="Vetriani C."/>
            <person name="Giovannelli D."/>
        </authorList>
    </citation>
    <scope>NUCLEOTIDE SEQUENCE [LARGE SCALE GENOMIC DNA]</scope>
    <source>
        <strain evidence="4 5">1812E</strain>
    </source>
</reference>